<dbReference type="RefSeq" id="WP_183974464.1">
    <property type="nucleotide sequence ID" value="NZ_JACIBY010000005.1"/>
</dbReference>
<evidence type="ECO:0000313" key="8">
    <source>
        <dbReference type="Proteomes" id="UP000541352"/>
    </source>
</evidence>
<dbReference type="PANTHER" id="PTHR43806">
    <property type="entry name" value="PEPTIDASE S8"/>
    <property type="match status" value="1"/>
</dbReference>
<dbReference type="PRINTS" id="PR00723">
    <property type="entry name" value="SUBTILISIN"/>
</dbReference>
<dbReference type="Proteomes" id="UP000541352">
    <property type="component" value="Unassembled WGS sequence"/>
</dbReference>
<feature type="active site" description="Charge relay system" evidence="5">
    <location>
        <position position="398"/>
    </location>
</feature>
<name>A0A7W5ZK29_9BACT</name>
<evidence type="ECO:0000313" key="7">
    <source>
        <dbReference type="EMBL" id="MBB3838758.1"/>
    </source>
</evidence>
<feature type="active site" description="Charge relay system" evidence="5">
    <location>
        <position position="220"/>
    </location>
</feature>
<dbReference type="InterPro" id="IPR050131">
    <property type="entry name" value="Peptidase_S8_subtilisin-like"/>
</dbReference>
<feature type="active site" description="Charge relay system" evidence="5">
    <location>
        <position position="180"/>
    </location>
</feature>
<keyword evidence="4 5" id="KW-0720">Serine protease</keyword>
<dbReference type="SUPFAM" id="SSF52743">
    <property type="entry name" value="Subtilisin-like"/>
    <property type="match status" value="1"/>
</dbReference>
<reference evidence="7 8" key="1">
    <citation type="submission" date="2020-08" db="EMBL/GenBank/DDBJ databases">
        <title>Genomic Encyclopedia of Type Strains, Phase IV (KMG-IV): sequencing the most valuable type-strain genomes for metagenomic binning, comparative biology and taxonomic classification.</title>
        <authorList>
            <person name="Goeker M."/>
        </authorList>
    </citation>
    <scope>NUCLEOTIDE SEQUENCE [LARGE SCALE GENOMIC DNA]</scope>
    <source>
        <strain evidence="7 8">DSM 17976</strain>
    </source>
</reference>
<dbReference type="Pfam" id="PF00082">
    <property type="entry name" value="Peptidase_S8"/>
    <property type="match status" value="1"/>
</dbReference>
<sequence length="472" mass="50845">MSNLFSKVLLVVGVWMMALEIGQSQNRYLVYFKDKAGTSYSTANPQHYLSARAIARRQRQHIAVSERDFPPNASYIQSIKNLGATVLYKTRWLNGVLVETNSTTLSQILALPFVKGIEGNGDIRNARVSAENRSNNKTDKWGTTTTEGYGFSENQVKMLCADSMHSAGYRGEGMLIGVLDGGFQNANLHPSLQPLFNENRVLSTFDFVDNETDVYDDHSHGTNVLSCMASYMPDTLIGTAYKASYVLLRTEDDATETKIEEAYWVFGAEYADSLGVDVINSSLGYSEFDNPAQNYTYSQMNGDVALSTRGADLAAQAGILVVVSAGNSGNSPWQYITAPADGDSVLAVGAVNPAGIRTSFSSIGPSADGRVKPDVAAQGSFVVVATPSGSYAYSQGTSFAAPLLAGMAAGFWQAHPNLTNVQVMNYLKQSGTQAQSPDYLLGYGIPNFKKADALASECTTQKCVPVTARIVK</sequence>
<dbReference type="AlphaFoldDB" id="A0A7W5ZK29"/>
<comment type="caution">
    <text evidence="7">The sequence shown here is derived from an EMBL/GenBank/DDBJ whole genome shotgun (WGS) entry which is preliminary data.</text>
</comment>
<protein>
    <submittedName>
        <fullName evidence="7">Subtilisin family serine protease</fullName>
    </submittedName>
</protein>
<keyword evidence="3 5" id="KW-0378">Hydrolase</keyword>
<dbReference type="InterPro" id="IPR015500">
    <property type="entry name" value="Peptidase_S8_subtilisin-rel"/>
</dbReference>
<dbReference type="InterPro" id="IPR000209">
    <property type="entry name" value="Peptidase_S8/S53_dom"/>
</dbReference>
<dbReference type="PANTHER" id="PTHR43806:SF67">
    <property type="entry name" value="EGF-LIKE DOMAIN-CONTAINING PROTEIN"/>
    <property type="match status" value="1"/>
</dbReference>
<feature type="domain" description="Peptidase S8/S53" evidence="6">
    <location>
        <begin position="171"/>
        <end position="444"/>
    </location>
</feature>
<keyword evidence="8" id="KW-1185">Reference proteome</keyword>
<dbReference type="GO" id="GO:0004252">
    <property type="term" value="F:serine-type endopeptidase activity"/>
    <property type="evidence" value="ECO:0007669"/>
    <property type="project" value="UniProtKB-UniRule"/>
</dbReference>
<dbReference type="PIRSF" id="PIRSF037903">
    <property type="entry name" value="Subtilisin_rel_GFO_2223"/>
    <property type="match status" value="1"/>
</dbReference>
<dbReference type="EMBL" id="JACIBY010000005">
    <property type="protein sequence ID" value="MBB3838758.1"/>
    <property type="molecule type" value="Genomic_DNA"/>
</dbReference>
<organism evidence="7 8">
    <name type="scientific">Runella defluvii</name>
    <dbReference type="NCBI Taxonomy" id="370973"/>
    <lineage>
        <taxon>Bacteria</taxon>
        <taxon>Pseudomonadati</taxon>
        <taxon>Bacteroidota</taxon>
        <taxon>Cytophagia</taxon>
        <taxon>Cytophagales</taxon>
        <taxon>Spirosomataceae</taxon>
        <taxon>Runella</taxon>
    </lineage>
</organism>
<evidence type="ECO:0000256" key="3">
    <source>
        <dbReference type="ARBA" id="ARBA00022801"/>
    </source>
</evidence>
<dbReference type="GO" id="GO:0006508">
    <property type="term" value="P:proteolysis"/>
    <property type="evidence" value="ECO:0007669"/>
    <property type="project" value="UniProtKB-KW"/>
</dbReference>
<dbReference type="Gene3D" id="3.40.50.200">
    <property type="entry name" value="Peptidase S8/S53 domain"/>
    <property type="match status" value="1"/>
</dbReference>
<evidence type="ECO:0000256" key="4">
    <source>
        <dbReference type="ARBA" id="ARBA00022825"/>
    </source>
</evidence>
<gene>
    <name evidence="7" type="ORF">FHS57_002764</name>
</gene>
<dbReference type="InterPro" id="IPR017317">
    <property type="entry name" value="Pept_S8_subtilisin_bacteroid-2"/>
</dbReference>
<evidence type="ECO:0000259" key="6">
    <source>
        <dbReference type="Pfam" id="PF00082"/>
    </source>
</evidence>
<accession>A0A7W5ZK29</accession>
<dbReference type="PROSITE" id="PS51892">
    <property type="entry name" value="SUBTILASE"/>
    <property type="match status" value="1"/>
</dbReference>
<dbReference type="CDD" id="cd07493">
    <property type="entry name" value="Peptidases_S8_9"/>
    <property type="match status" value="1"/>
</dbReference>
<evidence type="ECO:0000256" key="5">
    <source>
        <dbReference type="PROSITE-ProRule" id="PRU01240"/>
    </source>
</evidence>
<dbReference type="InterPro" id="IPR036852">
    <property type="entry name" value="Peptidase_S8/S53_dom_sf"/>
</dbReference>
<comment type="similarity">
    <text evidence="1 5">Belongs to the peptidase S8 family.</text>
</comment>
<evidence type="ECO:0000256" key="1">
    <source>
        <dbReference type="ARBA" id="ARBA00011073"/>
    </source>
</evidence>
<evidence type="ECO:0000256" key="2">
    <source>
        <dbReference type="ARBA" id="ARBA00022670"/>
    </source>
</evidence>
<keyword evidence="2 5" id="KW-0645">Protease</keyword>
<proteinExistence type="inferred from homology"/>